<dbReference type="GO" id="GO:0004252">
    <property type="term" value="F:serine-type endopeptidase activity"/>
    <property type="evidence" value="ECO:0007669"/>
    <property type="project" value="InterPro"/>
</dbReference>
<dbReference type="Gene3D" id="3.40.50.200">
    <property type="entry name" value="Peptidase S8/S53 domain"/>
    <property type="match status" value="1"/>
</dbReference>
<sequence length="538" mass="59264">MKLVLFIIFSTICSINASNIHIALRQQNLRELYTNAWSVSDPGSPDFLQFWSEEEIRNLTSPPLKIRKEVTKWLTTIGISPTTLQDRGDSIVFPYSPAYAKSLQTEIPKQLVHVIDMIIGLEPVAKRPTFSKAWSKDKVDTSVDPGIIGREVIERLYNVSSLQGTVDIGVVQYDVGEGFSQSDLRAYQVANGLAPKNVSADHIIGTEFGHGGEGELDIQMISNLADASLWFISINGWIYDFATEFFTWKKYPTILSHSYGWAEDEQCAIVNCTNFTNADYVRRTNTELAKIALKGVTLLVASGDAGSPGRTDEYCIGKLQTNPVFPGSSPWVLSVGATYIVANSSNDTVAQYTTPLCQKHGCATGILEEETTFNITQWTSGSGFGIYSEPRNKWQASAVKNYLDSGVPLPPESAYNRYGRAYPDISTVGQNCALFMYGELVEEDGTSCSSPVMAALVGYISSQLNTRLGVFTPVLYDLYYKHPGLFNDITVGYSGCTESKCCRDNWGFEATNGWDAASGLGTPNVDRIVEELRKHVQS</sequence>
<dbReference type="InterPro" id="IPR036852">
    <property type="entry name" value="Peptidase_S8/S53_dom_sf"/>
</dbReference>
<keyword evidence="7" id="KW-0865">Zymogen</keyword>
<dbReference type="CDD" id="cd04056">
    <property type="entry name" value="Peptidases_S53"/>
    <property type="match status" value="1"/>
</dbReference>
<evidence type="ECO:0000256" key="7">
    <source>
        <dbReference type="ARBA" id="ARBA00023145"/>
    </source>
</evidence>
<dbReference type="PANTHER" id="PTHR14218:SF31">
    <property type="entry name" value="PEPTIDASE S53 DOMAIN-CONTAINING PROTEIN"/>
    <property type="match status" value="1"/>
</dbReference>
<dbReference type="CDD" id="cd11377">
    <property type="entry name" value="Pro-peptidase_S53"/>
    <property type="match status" value="1"/>
</dbReference>
<dbReference type="GO" id="GO:0006508">
    <property type="term" value="P:proteolysis"/>
    <property type="evidence" value="ECO:0007669"/>
    <property type="project" value="UniProtKB-KW"/>
</dbReference>
<evidence type="ECO:0000259" key="8">
    <source>
        <dbReference type="PROSITE" id="PS51695"/>
    </source>
</evidence>
<dbReference type="InterPro" id="IPR023828">
    <property type="entry name" value="Peptidase_S8_Ser-AS"/>
</dbReference>
<evidence type="ECO:0000256" key="1">
    <source>
        <dbReference type="ARBA" id="ARBA00001913"/>
    </source>
</evidence>
<evidence type="ECO:0000256" key="4">
    <source>
        <dbReference type="ARBA" id="ARBA00022801"/>
    </source>
</evidence>
<dbReference type="PROSITE" id="PS00138">
    <property type="entry name" value="SUBTILASE_SER"/>
    <property type="match status" value="1"/>
</dbReference>
<dbReference type="PANTHER" id="PTHR14218">
    <property type="entry name" value="PROTEASE S8 TRIPEPTIDYL PEPTIDASE I CLN2"/>
    <property type="match status" value="1"/>
</dbReference>
<comment type="cofactor">
    <cofactor evidence="1">
        <name>Ca(2+)</name>
        <dbReference type="ChEBI" id="CHEBI:29108"/>
    </cofactor>
</comment>
<dbReference type="InterPro" id="IPR015366">
    <property type="entry name" value="S53_propep"/>
</dbReference>
<dbReference type="InterPro" id="IPR030400">
    <property type="entry name" value="Sedolisin_dom"/>
</dbReference>
<dbReference type="GO" id="GO:0008240">
    <property type="term" value="F:tripeptidyl-peptidase activity"/>
    <property type="evidence" value="ECO:0007669"/>
    <property type="project" value="TreeGrafter"/>
</dbReference>
<dbReference type="SUPFAM" id="SSF52743">
    <property type="entry name" value="Subtilisin-like"/>
    <property type="match status" value="1"/>
</dbReference>
<dbReference type="InterPro" id="IPR050819">
    <property type="entry name" value="Tripeptidyl-peptidase_I"/>
</dbReference>
<evidence type="ECO:0000313" key="9">
    <source>
        <dbReference type="EMBL" id="QBK87797.1"/>
    </source>
</evidence>
<accession>A0A481YY59</accession>
<keyword evidence="2" id="KW-0645">Protease</keyword>
<keyword evidence="4" id="KW-0378">Hydrolase</keyword>
<evidence type="ECO:0000256" key="5">
    <source>
        <dbReference type="ARBA" id="ARBA00022825"/>
    </source>
</evidence>
<proteinExistence type="predicted"/>
<dbReference type="PROSITE" id="PS51695">
    <property type="entry name" value="SEDOLISIN"/>
    <property type="match status" value="1"/>
</dbReference>
<organism evidence="9">
    <name type="scientific">Marseillevirus LCMAC202</name>
    <dbReference type="NCBI Taxonomy" id="2506606"/>
    <lineage>
        <taxon>Viruses</taxon>
        <taxon>Varidnaviria</taxon>
        <taxon>Bamfordvirae</taxon>
        <taxon>Nucleocytoviricota</taxon>
        <taxon>Megaviricetes</taxon>
        <taxon>Pimascovirales</taxon>
        <taxon>Pimascovirales incertae sedis</taxon>
        <taxon>Marseilleviridae</taxon>
    </lineage>
</organism>
<reference evidence="9" key="1">
    <citation type="journal article" date="2019" name="MBio">
        <title>Virus Genomes from Deep Sea Sediments Expand the Ocean Megavirome and Support Independent Origins of Viral Gigantism.</title>
        <authorList>
            <person name="Backstrom D."/>
            <person name="Yutin N."/>
            <person name="Jorgensen S.L."/>
            <person name="Dharamshi J."/>
            <person name="Homa F."/>
            <person name="Zaremba-Niedwiedzka K."/>
            <person name="Spang A."/>
            <person name="Wolf Y.I."/>
            <person name="Koonin E.V."/>
            <person name="Ettema T.J."/>
        </authorList>
    </citation>
    <scope>NUCLEOTIDE SEQUENCE</scope>
</reference>
<dbReference type="GO" id="GO:0046872">
    <property type="term" value="F:metal ion binding"/>
    <property type="evidence" value="ECO:0007669"/>
    <property type="project" value="UniProtKB-KW"/>
</dbReference>
<dbReference type="EMBL" id="MK500369">
    <property type="protein sequence ID" value="QBK87797.1"/>
    <property type="molecule type" value="Genomic_DNA"/>
</dbReference>
<keyword evidence="3" id="KW-0479">Metal-binding</keyword>
<dbReference type="SUPFAM" id="SSF54897">
    <property type="entry name" value="Protease propeptides/inhibitors"/>
    <property type="match status" value="1"/>
</dbReference>
<name>A0A481YY59_9VIRU</name>
<keyword evidence="6" id="KW-0106">Calcium</keyword>
<gene>
    <name evidence="9" type="ORF">LCMAC202_01330</name>
</gene>
<protein>
    <submittedName>
        <fullName evidence="9">Peptidase S53</fullName>
    </submittedName>
</protein>
<dbReference type="Pfam" id="PF09286">
    <property type="entry name" value="Pro-kuma_activ"/>
    <property type="match status" value="1"/>
</dbReference>
<evidence type="ECO:0000256" key="6">
    <source>
        <dbReference type="ARBA" id="ARBA00022837"/>
    </source>
</evidence>
<evidence type="ECO:0000256" key="3">
    <source>
        <dbReference type="ARBA" id="ARBA00022723"/>
    </source>
</evidence>
<keyword evidence="5" id="KW-0720">Serine protease</keyword>
<feature type="domain" description="Peptidase S53" evidence="8">
    <location>
        <begin position="147"/>
        <end position="535"/>
    </location>
</feature>
<evidence type="ECO:0000256" key="2">
    <source>
        <dbReference type="ARBA" id="ARBA00022670"/>
    </source>
</evidence>